<dbReference type="InterPro" id="IPR011032">
    <property type="entry name" value="GroES-like_sf"/>
</dbReference>
<dbReference type="InterPro" id="IPR013154">
    <property type="entry name" value="ADH-like_N"/>
</dbReference>
<dbReference type="EMBL" id="JAELXT010000021">
    <property type="protein sequence ID" value="MBJ6127179.1"/>
    <property type="molecule type" value="Genomic_DNA"/>
</dbReference>
<protein>
    <submittedName>
        <fullName evidence="4">NAD(P)H-quinone oxidoreductase</fullName>
    </submittedName>
</protein>
<feature type="domain" description="Enoyl reductase (ER)" evidence="3">
    <location>
        <begin position="26"/>
        <end position="339"/>
    </location>
</feature>
<dbReference type="Pfam" id="PF00107">
    <property type="entry name" value="ADH_zinc_N"/>
    <property type="match status" value="1"/>
</dbReference>
<dbReference type="Gene3D" id="3.90.180.10">
    <property type="entry name" value="Medium-chain alcohol dehydrogenases, catalytic domain"/>
    <property type="match status" value="1"/>
</dbReference>
<evidence type="ECO:0000256" key="2">
    <source>
        <dbReference type="ARBA" id="ARBA00023002"/>
    </source>
</evidence>
<dbReference type="RefSeq" id="WP_199050408.1">
    <property type="nucleotide sequence ID" value="NZ_JAELXT010000021.1"/>
</dbReference>
<dbReference type="Pfam" id="PF08240">
    <property type="entry name" value="ADH_N"/>
    <property type="match status" value="1"/>
</dbReference>
<dbReference type="InterPro" id="IPR020843">
    <property type="entry name" value="ER"/>
</dbReference>
<proteinExistence type="predicted"/>
<dbReference type="PANTHER" id="PTHR48106">
    <property type="entry name" value="QUINONE OXIDOREDUCTASE PIG3-RELATED"/>
    <property type="match status" value="1"/>
</dbReference>
<dbReference type="SUPFAM" id="SSF51735">
    <property type="entry name" value="NAD(P)-binding Rossmann-fold domains"/>
    <property type="match status" value="1"/>
</dbReference>
<sequence length="343" mass="36160">MTHSSAIAPIGIVPESQRVIDIPAIGGPEALVLTHQPVPSPGPNDVLIEVHGAGVNRADVMQRIGTYPMPDDAPSVPGLEVAGVVVACGSAVHRWKIGDRVCALVVGGGYAEYCIAPEVQCLPVPEHLTLVEAAGLPEVIFTVWMTVFEQAHLVSGEALLVHGGASGVGSMAIQIARQCGASVIATAGSDERCAFARGLGADLAINYKNEDFVEAVHRYTGGAGVDVILDMVGGPYAQRNIASLNMGGRLCYVSLQEGMEATFDLLHILLNRLTITGANLRRRSVEEKGRLAREIEKRIWPLVSSGRVKPVIDRTVALDQAAEAHRLLEAGQIAGKVILTPGT</sequence>
<name>A0ABS0Y4E7_9HYPH</name>
<comment type="caution">
    <text evidence="4">The sequence shown here is derived from an EMBL/GenBank/DDBJ whole genome shotgun (WGS) entry which is preliminary data.</text>
</comment>
<keyword evidence="2" id="KW-0560">Oxidoreductase</keyword>
<dbReference type="CDD" id="cd05276">
    <property type="entry name" value="p53_inducible_oxidoreductase"/>
    <property type="match status" value="1"/>
</dbReference>
<evidence type="ECO:0000256" key="1">
    <source>
        <dbReference type="ARBA" id="ARBA00022857"/>
    </source>
</evidence>
<gene>
    <name evidence="4" type="ORF">JAO75_17390</name>
</gene>
<keyword evidence="5" id="KW-1185">Reference proteome</keyword>
<organism evidence="4 5">
    <name type="scientific">Microvirga splendida</name>
    <dbReference type="NCBI Taxonomy" id="2795727"/>
    <lineage>
        <taxon>Bacteria</taxon>
        <taxon>Pseudomonadati</taxon>
        <taxon>Pseudomonadota</taxon>
        <taxon>Alphaproteobacteria</taxon>
        <taxon>Hyphomicrobiales</taxon>
        <taxon>Methylobacteriaceae</taxon>
        <taxon>Microvirga</taxon>
    </lineage>
</organism>
<evidence type="ECO:0000259" key="3">
    <source>
        <dbReference type="SMART" id="SM00829"/>
    </source>
</evidence>
<accession>A0ABS0Y4E7</accession>
<dbReference type="PANTHER" id="PTHR48106:SF8">
    <property type="entry name" value="OS02G0805600 PROTEIN"/>
    <property type="match status" value="1"/>
</dbReference>
<dbReference type="InterPro" id="IPR036291">
    <property type="entry name" value="NAD(P)-bd_dom_sf"/>
</dbReference>
<dbReference type="Gene3D" id="3.40.50.720">
    <property type="entry name" value="NAD(P)-binding Rossmann-like Domain"/>
    <property type="match status" value="1"/>
</dbReference>
<keyword evidence="1" id="KW-0521">NADP</keyword>
<reference evidence="5" key="1">
    <citation type="submission" date="2020-12" db="EMBL/GenBank/DDBJ databases">
        <title>Hymenobacter sp.</title>
        <authorList>
            <person name="Kim M.K."/>
        </authorList>
    </citation>
    <scope>NUCLEOTIDE SEQUENCE [LARGE SCALE GENOMIC DNA]</scope>
    <source>
        <strain evidence="5">BT325</strain>
    </source>
</reference>
<dbReference type="NCBIfam" id="TIGR02824">
    <property type="entry name" value="quinone_pig3"/>
    <property type="match status" value="1"/>
</dbReference>
<evidence type="ECO:0000313" key="4">
    <source>
        <dbReference type="EMBL" id="MBJ6127179.1"/>
    </source>
</evidence>
<dbReference type="InterPro" id="IPR013149">
    <property type="entry name" value="ADH-like_C"/>
</dbReference>
<evidence type="ECO:0000313" key="5">
    <source>
        <dbReference type="Proteomes" id="UP000620670"/>
    </source>
</evidence>
<dbReference type="Proteomes" id="UP000620670">
    <property type="component" value="Unassembled WGS sequence"/>
</dbReference>
<dbReference type="SUPFAM" id="SSF50129">
    <property type="entry name" value="GroES-like"/>
    <property type="match status" value="1"/>
</dbReference>
<dbReference type="InterPro" id="IPR014189">
    <property type="entry name" value="Quinone_OxRdtase_PIG3"/>
</dbReference>
<dbReference type="SMART" id="SM00829">
    <property type="entry name" value="PKS_ER"/>
    <property type="match status" value="1"/>
</dbReference>